<dbReference type="EMBL" id="JAACJL010000058">
    <property type="protein sequence ID" value="KAF4610485.1"/>
    <property type="molecule type" value="Genomic_DNA"/>
</dbReference>
<dbReference type="Proteomes" id="UP000521872">
    <property type="component" value="Unassembled WGS sequence"/>
</dbReference>
<keyword evidence="2" id="KW-0812">Transmembrane</keyword>
<feature type="compositionally biased region" description="Polar residues" evidence="1">
    <location>
        <begin position="135"/>
        <end position="149"/>
    </location>
</feature>
<organism evidence="3 4">
    <name type="scientific">Agrocybe pediades</name>
    <dbReference type="NCBI Taxonomy" id="84607"/>
    <lineage>
        <taxon>Eukaryota</taxon>
        <taxon>Fungi</taxon>
        <taxon>Dikarya</taxon>
        <taxon>Basidiomycota</taxon>
        <taxon>Agaricomycotina</taxon>
        <taxon>Agaricomycetes</taxon>
        <taxon>Agaricomycetidae</taxon>
        <taxon>Agaricales</taxon>
        <taxon>Agaricineae</taxon>
        <taxon>Strophariaceae</taxon>
        <taxon>Agrocybe</taxon>
    </lineage>
</organism>
<feature type="transmembrane region" description="Helical" evidence="2">
    <location>
        <begin position="59"/>
        <end position="81"/>
    </location>
</feature>
<evidence type="ECO:0000313" key="3">
    <source>
        <dbReference type="EMBL" id="KAF4610485.1"/>
    </source>
</evidence>
<comment type="caution">
    <text evidence="3">The sequence shown here is derived from an EMBL/GenBank/DDBJ whole genome shotgun (WGS) entry which is preliminary data.</text>
</comment>
<proteinExistence type="predicted"/>
<evidence type="ECO:0000256" key="1">
    <source>
        <dbReference type="SAM" id="MobiDB-lite"/>
    </source>
</evidence>
<gene>
    <name evidence="3" type="ORF">D9613_007220</name>
</gene>
<feature type="region of interest" description="Disordered" evidence="1">
    <location>
        <begin position="130"/>
        <end position="215"/>
    </location>
</feature>
<accession>A0A8H4VJS5</accession>
<feature type="region of interest" description="Disordered" evidence="1">
    <location>
        <begin position="271"/>
        <end position="308"/>
    </location>
</feature>
<keyword evidence="2" id="KW-1133">Transmembrane helix</keyword>
<name>A0A8H4VJS5_9AGAR</name>
<evidence type="ECO:0000313" key="4">
    <source>
        <dbReference type="Proteomes" id="UP000521872"/>
    </source>
</evidence>
<feature type="compositionally biased region" description="Low complexity" evidence="1">
    <location>
        <begin position="206"/>
        <end position="215"/>
    </location>
</feature>
<feature type="compositionally biased region" description="Polar residues" evidence="1">
    <location>
        <begin position="171"/>
        <end position="183"/>
    </location>
</feature>
<sequence>MRIKVLRNSQHPALLAGLSPMQSGEDAGVEVTNLPNDAHPASAIQTLTKRELLPEDGSLIILIDVIVLFLLFGSTIVFAISERFRRRREQRETTQKNNLPLNPVGDQREEEQGLIDIDASLGMENKMEEGRVEGDSNNADNPIRSSNEITMPAAPPPSPESSKSGSLSPPVQTSLPTTPTTNPELYGDPYPSSASNHWSGHRSSRSRSSMLSSSRQSLSSMISSKLGRATYGRFSRLSETWYPDDPALSDTRSNVLARELSKSSRMTVSTVKGSHFRSRSDADSEFIPDEHSPTVPPLAFRHGDLPSF</sequence>
<reference evidence="3 4" key="1">
    <citation type="submission" date="2019-12" db="EMBL/GenBank/DDBJ databases">
        <authorList>
            <person name="Floudas D."/>
            <person name="Bentzer J."/>
            <person name="Ahren D."/>
            <person name="Johansson T."/>
            <person name="Persson P."/>
            <person name="Tunlid A."/>
        </authorList>
    </citation>
    <scope>NUCLEOTIDE SEQUENCE [LARGE SCALE GENOMIC DNA]</scope>
    <source>
        <strain evidence="3 4">CBS 102.39</strain>
    </source>
</reference>
<feature type="compositionally biased region" description="Basic and acidic residues" evidence="1">
    <location>
        <begin position="278"/>
        <end position="292"/>
    </location>
</feature>
<keyword evidence="4" id="KW-1185">Reference proteome</keyword>
<feature type="compositionally biased region" description="Low complexity" evidence="1">
    <location>
        <begin position="160"/>
        <end position="170"/>
    </location>
</feature>
<keyword evidence="2" id="KW-0472">Membrane</keyword>
<protein>
    <submittedName>
        <fullName evidence="3">Uncharacterized protein</fullName>
    </submittedName>
</protein>
<evidence type="ECO:0000256" key="2">
    <source>
        <dbReference type="SAM" id="Phobius"/>
    </source>
</evidence>
<dbReference type="AlphaFoldDB" id="A0A8H4VJS5"/>
<feature type="region of interest" description="Disordered" evidence="1">
    <location>
        <begin position="86"/>
        <end position="111"/>
    </location>
</feature>